<dbReference type="RefSeq" id="XP_056483036.1">
    <property type="nucleotide sequence ID" value="XM_056637006.1"/>
</dbReference>
<reference evidence="1" key="2">
    <citation type="journal article" date="2023" name="IMA Fungus">
        <title>Comparative genomic study of the Penicillium genus elucidates a diverse pangenome and 15 lateral gene transfer events.</title>
        <authorList>
            <person name="Petersen C."/>
            <person name="Sorensen T."/>
            <person name="Nielsen M.R."/>
            <person name="Sondergaard T.E."/>
            <person name="Sorensen J.L."/>
            <person name="Fitzpatrick D.A."/>
            <person name="Frisvad J.C."/>
            <person name="Nielsen K.L."/>
        </authorList>
    </citation>
    <scope>NUCLEOTIDE SEQUENCE</scope>
    <source>
        <strain evidence="1">IBT 29677</strain>
    </source>
</reference>
<dbReference type="EMBL" id="JAPZBU010000011">
    <property type="protein sequence ID" value="KAJ5379250.1"/>
    <property type="molecule type" value="Genomic_DNA"/>
</dbReference>
<organism evidence="1 2">
    <name type="scientific">Penicillium cosmopolitanum</name>
    <dbReference type="NCBI Taxonomy" id="1131564"/>
    <lineage>
        <taxon>Eukaryota</taxon>
        <taxon>Fungi</taxon>
        <taxon>Dikarya</taxon>
        <taxon>Ascomycota</taxon>
        <taxon>Pezizomycotina</taxon>
        <taxon>Eurotiomycetes</taxon>
        <taxon>Eurotiomycetidae</taxon>
        <taxon>Eurotiales</taxon>
        <taxon>Aspergillaceae</taxon>
        <taxon>Penicillium</taxon>
    </lineage>
</organism>
<protein>
    <submittedName>
        <fullName evidence="1">Uncharacterized protein</fullName>
    </submittedName>
</protein>
<reference evidence="1" key="1">
    <citation type="submission" date="2022-12" db="EMBL/GenBank/DDBJ databases">
        <authorList>
            <person name="Petersen C."/>
        </authorList>
    </citation>
    <scope>NUCLEOTIDE SEQUENCE</scope>
    <source>
        <strain evidence="1">IBT 29677</strain>
    </source>
</reference>
<name>A0A9W9SIW4_9EURO</name>
<accession>A0A9W9SIW4</accession>
<evidence type="ECO:0000313" key="1">
    <source>
        <dbReference type="EMBL" id="KAJ5379250.1"/>
    </source>
</evidence>
<dbReference type="GeneID" id="81375986"/>
<dbReference type="AlphaFoldDB" id="A0A9W9SIW4"/>
<comment type="caution">
    <text evidence="1">The sequence shown here is derived from an EMBL/GenBank/DDBJ whole genome shotgun (WGS) entry which is preliminary data.</text>
</comment>
<keyword evidence="2" id="KW-1185">Reference proteome</keyword>
<dbReference type="Proteomes" id="UP001147747">
    <property type="component" value="Unassembled WGS sequence"/>
</dbReference>
<gene>
    <name evidence="1" type="ORF">N7509_012369</name>
</gene>
<evidence type="ECO:0000313" key="2">
    <source>
        <dbReference type="Proteomes" id="UP001147747"/>
    </source>
</evidence>
<proteinExistence type="predicted"/>
<sequence>MNESDYAFLSTCLPGTDLDETNWEGQEEDFGMVDNGLLMEDPAAMVPGTETEDISCIAPYATMN</sequence>